<dbReference type="AlphaFoldDB" id="A0A1C6SMR2"/>
<evidence type="ECO:0000256" key="5">
    <source>
        <dbReference type="SAM" id="SignalP"/>
    </source>
</evidence>
<feature type="domain" description="Solute-binding protein family 5" evidence="6">
    <location>
        <begin position="85"/>
        <end position="434"/>
    </location>
</feature>
<dbReference type="GO" id="GO:0015833">
    <property type="term" value="P:peptide transport"/>
    <property type="evidence" value="ECO:0007669"/>
    <property type="project" value="TreeGrafter"/>
</dbReference>
<organism evidence="7 8">
    <name type="scientific">Micromonospora rhizosphaerae</name>
    <dbReference type="NCBI Taxonomy" id="568872"/>
    <lineage>
        <taxon>Bacteria</taxon>
        <taxon>Bacillati</taxon>
        <taxon>Actinomycetota</taxon>
        <taxon>Actinomycetes</taxon>
        <taxon>Micromonosporales</taxon>
        <taxon>Micromonosporaceae</taxon>
        <taxon>Micromonospora</taxon>
    </lineage>
</organism>
<dbReference type="Proteomes" id="UP000199413">
    <property type="component" value="Unassembled WGS sequence"/>
</dbReference>
<evidence type="ECO:0000313" key="8">
    <source>
        <dbReference type="Proteomes" id="UP000199413"/>
    </source>
</evidence>
<dbReference type="RefSeq" id="WP_218105226.1">
    <property type="nucleotide sequence ID" value="NZ_FMHV01000002.1"/>
</dbReference>
<dbReference type="InterPro" id="IPR030678">
    <property type="entry name" value="Peptide/Ni-bd"/>
</dbReference>
<sequence length="515" mass="54066">MKLPSALSSPATRCLVAVAAAALVATGCSSGTPGKEGSAGGGTLVIGYTADPNTLEPWKATQFQAVRLLEQMYSTLTELDGDLNVEPGLAEKWQYSDGNKTLTLTLRKGVKFHDGKEFSSADVKSSIERIQKPETAAVAAATVKSIQSVEAPDPQTAVLHLTAPDAGLLAGLATTNLAMLSKDDTPEAVGKKPNGTGAFKFDSRTAGQSVKLTANGDYWGGKPKLAGLEFRIIPDQTSVVAALQSGNVQFATLDDPLVAKSAEGSGLKVTKTPSLSYHVLQLNARKAPLDKRDVRLAISCAIDRKQVLDTAALGEGEVTGPITSPAYKSDPDARPCPSRDVAKAKQLLAGAGLANGVTIPAIVSQGEYATSVNEAQNLQAQLKEAGINLTLQTLESGAFVDKWVAADFSAAVALNGGRPDPDGMYGRYFTSTGNLNKVAGYSSPELDKLFAEGKATTDAAKRKEIYTQVARHLEDNAAWVWLFSSYSYTATTQGVSGFTPLANGSLQNLREISLQ</sequence>
<dbReference type="Gene3D" id="3.40.190.10">
    <property type="entry name" value="Periplasmic binding protein-like II"/>
    <property type="match status" value="1"/>
</dbReference>
<dbReference type="InterPro" id="IPR000914">
    <property type="entry name" value="SBP_5_dom"/>
</dbReference>
<dbReference type="PROSITE" id="PS01040">
    <property type="entry name" value="SBP_BACTERIAL_5"/>
    <property type="match status" value="1"/>
</dbReference>
<evidence type="ECO:0000259" key="6">
    <source>
        <dbReference type="Pfam" id="PF00496"/>
    </source>
</evidence>
<dbReference type="Gene3D" id="3.90.76.10">
    <property type="entry name" value="Dipeptide-binding Protein, Domain 1"/>
    <property type="match status" value="1"/>
</dbReference>
<keyword evidence="4 5" id="KW-0732">Signal</keyword>
<dbReference type="EMBL" id="FMHV01000002">
    <property type="protein sequence ID" value="SCL30605.1"/>
    <property type="molecule type" value="Genomic_DNA"/>
</dbReference>
<dbReference type="Gene3D" id="3.10.105.10">
    <property type="entry name" value="Dipeptide-binding Protein, Domain 3"/>
    <property type="match status" value="1"/>
</dbReference>
<dbReference type="PANTHER" id="PTHR30290:SF9">
    <property type="entry name" value="OLIGOPEPTIDE-BINDING PROTEIN APPA"/>
    <property type="match status" value="1"/>
</dbReference>
<comment type="similarity">
    <text evidence="2">Belongs to the bacterial solute-binding protein 5 family.</text>
</comment>
<reference evidence="8" key="1">
    <citation type="submission" date="2016-06" db="EMBL/GenBank/DDBJ databases">
        <authorList>
            <person name="Varghese N."/>
            <person name="Submissions Spin"/>
        </authorList>
    </citation>
    <scope>NUCLEOTIDE SEQUENCE [LARGE SCALE GENOMIC DNA]</scope>
    <source>
        <strain evidence="8">DSM 45431</strain>
    </source>
</reference>
<evidence type="ECO:0000256" key="2">
    <source>
        <dbReference type="ARBA" id="ARBA00005695"/>
    </source>
</evidence>
<evidence type="ECO:0000313" key="7">
    <source>
        <dbReference type="EMBL" id="SCL30605.1"/>
    </source>
</evidence>
<protein>
    <submittedName>
        <fullName evidence="7">Peptide/nickel transport system substrate-binding protein</fullName>
    </submittedName>
</protein>
<dbReference type="GO" id="GO:0042597">
    <property type="term" value="C:periplasmic space"/>
    <property type="evidence" value="ECO:0007669"/>
    <property type="project" value="UniProtKB-ARBA"/>
</dbReference>
<dbReference type="GO" id="GO:1904680">
    <property type="term" value="F:peptide transmembrane transporter activity"/>
    <property type="evidence" value="ECO:0007669"/>
    <property type="project" value="TreeGrafter"/>
</dbReference>
<evidence type="ECO:0000256" key="4">
    <source>
        <dbReference type="ARBA" id="ARBA00022729"/>
    </source>
</evidence>
<evidence type="ECO:0000256" key="1">
    <source>
        <dbReference type="ARBA" id="ARBA00004193"/>
    </source>
</evidence>
<accession>A0A1C6SMR2</accession>
<dbReference type="STRING" id="568872.GA0070624_4109"/>
<dbReference type="GO" id="GO:0043190">
    <property type="term" value="C:ATP-binding cassette (ABC) transporter complex"/>
    <property type="evidence" value="ECO:0007669"/>
    <property type="project" value="InterPro"/>
</dbReference>
<dbReference type="InterPro" id="IPR039424">
    <property type="entry name" value="SBP_5"/>
</dbReference>
<dbReference type="PIRSF" id="PIRSF002741">
    <property type="entry name" value="MppA"/>
    <property type="match status" value="1"/>
</dbReference>
<dbReference type="Pfam" id="PF00496">
    <property type="entry name" value="SBP_bac_5"/>
    <property type="match status" value="1"/>
</dbReference>
<keyword evidence="3" id="KW-0813">Transport</keyword>
<keyword evidence="8" id="KW-1185">Reference proteome</keyword>
<name>A0A1C6SMR2_9ACTN</name>
<feature type="signal peptide" evidence="5">
    <location>
        <begin position="1"/>
        <end position="19"/>
    </location>
</feature>
<proteinExistence type="inferred from homology"/>
<dbReference type="PROSITE" id="PS51257">
    <property type="entry name" value="PROKAR_LIPOPROTEIN"/>
    <property type="match status" value="1"/>
</dbReference>
<dbReference type="SUPFAM" id="SSF53850">
    <property type="entry name" value="Periplasmic binding protein-like II"/>
    <property type="match status" value="1"/>
</dbReference>
<evidence type="ECO:0000256" key="3">
    <source>
        <dbReference type="ARBA" id="ARBA00022448"/>
    </source>
</evidence>
<gene>
    <name evidence="7" type="ORF">GA0070624_4109</name>
</gene>
<dbReference type="PANTHER" id="PTHR30290">
    <property type="entry name" value="PERIPLASMIC BINDING COMPONENT OF ABC TRANSPORTER"/>
    <property type="match status" value="1"/>
</dbReference>
<dbReference type="InterPro" id="IPR023765">
    <property type="entry name" value="SBP_5_CS"/>
</dbReference>
<feature type="chain" id="PRO_5039389888" evidence="5">
    <location>
        <begin position="20"/>
        <end position="515"/>
    </location>
</feature>
<comment type="subcellular location">
    <subcellularLocation>
        <location evidence="1">Cell membrane</location>
        <topology evidence="1">Lipid-anchor</topology>
    </subcellularLocation>
</comment>